<protein>
    <recommendedName>
        <fullName evidence="1">EB domain-containing protein</fullName>
    </recommendedName>
</protein>
<dbReference type="InterPro" id="IPR006149">
    <property type="entry name" value="EB_dom"/>
</dbReference>
<keyword evidence="2" id="KW-1185">Reference proteome</keyword>
<proteinExistence type="predicted"/>
<organism evidence="2 3">
    <name type="scientific">Romanomermis culicivorax</name>
    <name type="common">Nematode worm</name>
    <dbReference type="NCBI Taxonomy" id="13658"/>
    <lineage>
        <taxon>Eukaryota</taxon>
        <taxon>Metazoa</taxon>
        <taxon>Ecdysozoa</taxon>
        <taxon>Nematoda</taxon>
        <taxon>Enoplea</taxon>
        <taxon>Dorylaimia</taxon>
        <taxon>Mermithida</taxon>
        <taxon>Mermithoidea</taxon>
        <taxon>Mermithidae</taxon>
        <taxon>Romanomermis</taxon>
    </lineage>
</organism>
<reference evidence="3" key="1">
    <citation type="submission" date="2022-11" db="UniProtKB">
        <authorList>
            <consortium name="WormBaseParasite"/>
        </authorList>
    </citation>
    <scope>IDENTIFICATION</scope>
</reference>
<feature type="domain" description="EB" evidence="1">
    <location>
        <begin position="70"/>
        <end position="101"/>
    </location>
</feature>
<dbReference type="AlphaFoldDB" id="A0A915KR90"/>
<evidence type="ECO:0000313" key="2">
    <source>
        <dbReference type="Proteomes" id="UP000887565"/>
    </source>
</evidence>
<sequence length="126" mass="13774">MIKLIGVDEVIKSEKLRIFRPKTSDNASKIFFRPKEKGSCGCKMASHTVGKPSAVTIRSYMVDDIESFLVGAGFSCLHGERCCGMSECRNGSCVCPSGTVLLDSDVKAEVKIEQKSSLRPFLDTFS</sequence>
<dbReference type="Pfam" id="PF01683">
    <property type="entry name" value="EB"/>
    <property type="match status" value="1"/>
</dbReference>
<name>A0A915KR90_ROMCU</name>
<evidence type="ECO:0000313" key="3">
    <source>
        <dbReference type="WBParaSite" id="nRc.2.0.1.t41276-RA"/>
    </source>
</evidence>
<dbReference type="Proteomes" id="UP000887565">
    <property type="component" value="Unplaced"/>
</dbReference>
<dbReference type="WBParaSite" id="nRc.2.0.1.t41276-RA">
    <property type="protein sequence ID" value="nRc.2.0.1.t41276-RA"/>
    <property type="gene ID" value="nRc.2.0.1.g41276"/>
</dbReference>
<evidence type="ECO:0000259" key="1">
    <source>
        <dbReference type="Pfam" id="PF01683"/>
    </source>
</evidence>
<accession>A0A915KR90</accession>